<gene>
    <name evidence="2" type="ORF">HINF_LOCUS51548</name>
    <name evidence="1" type="ORF">HINF_LOCUS63656</name>
</gene>
<dbReference type="EMBL" id="CATOUU010001171">
    <property type="protein sequence ID" value="CAI9976011.1"/>
    <property type="molecule type" value="Genomic_DNA"/>
</dbReference>
<reference evidence="2 3" key="2">
    <citation type="submission" date="2024-07" db="EMBL/GenBank/DDBJ databases">
        <authorList>
            <person name="Akdeniz Z."/>
        </authorList>
    </citation>
    <scope>NUCLEOTIDE SEQUENCE [LARGE SCALE GENOMIC DNA]</scope>
</reference>
<accession>A0AA86RK41</accession>
<evidence type="ECO:0000313" key="2">
    <source>
        <dbReference type="EMBL" id="CAL6064832.1"/>
    </source>
</evidence>
<evidence type="ECO:0000313" key="1">
    <source>
        <dbReference type="EMBL" id="CAI9976011.1"/>
    </source>
</evidence>
<dbReference type="AlphaFoldDB" id="A0AA86RK41"/>
<organism evidence="1">
    <name type="scientific">Hexamita inflata</name>
    <dbReference type="NCBI Taxonomy" id="28002"/>
    <lineage>
        <taxon>Eukaryota</taxon>
        <taxon>Metamonada</taxon>
        <taxon>Diplomonadida</taxon>
        <taxon>Hexamitidae</taxon>
        <taxon>Hexamitinae</taxon>
        <taxon>Hexamita</taxon>
    </lineage>
</organism>
<sequence>MTQEELIVEQTNIFLSEISELMRIFKMIIQSYPAMEQNVQALQNEALVIQKIMHTTFEYPDYDQQKVRANLIDRCKFVFKKLKTLKYACRIITSDKPTTQLHDVFEIVTCRIETLKGNIEDIMTLLGEKLGLSVVSMSPEASQISFDVDVNFGQRSGLHQVSTLIEQETRGFGIELDKTHDMFVHSQVLSSSKNNKKSTVNIDELLDSIFLLQEPLETPVTNIVEKPINKN</sequence>
<evidence type="ECO:0000313" key="3">
    <source>
        <dbReference type="Proteomes" id="UP001642409"/>
    </source>
</evidence>
<proteinExistence type="predicted"/>
<comment type="caution">
    <text evidence="1">The sequence shown here is derived from an EMBL/GenBank/DDBJ whole genome shotgun (WGS) entry which is preliminary data.</text>
</comment>
<keyword evidence="3" id="KW-1185">Reference proteome</keyword>
<dbReference type="Proteomes" id="UP001642409">
    <property type="component" value="Unassembled WGS sequence"/>
</dbReference>
<reference evidence="1" key="1">
    <citation type="submission" date="2023-06" db="EMBL/GenBank/DDBJ databases">
        <authorList>
            <person name="Kurt Z."/>
        </authorList>
    </citation>
    <scope>NUCLEOTIDE SEQUENCE</scope>
</reference>
<protein>
    <submittedName>
        <fullName evidence="2">Hypothetical_protein</fullName>
    </submittedName>
</protein>
<name>A0AA86RK41_9EUKA</name>
<dbReference type="EMBL" id="CAXDID020000252">
    <property type="protein sequence ID" value="CAL6064832.1"/>
    <property type="molecule type" value="Genomic_DNA"/>
</dbReference>